<evidence type="ECO:0000256" key="1">
    <source>
        <dbReference type="SAM" id="Phobius"/>
    </source>
</evidence>
<keyword evidence="1" id="KW-0812">Transmembrane</keyword>
<dbReference type="EMBL" id="MHPJ01000015">
    <property type="protein sequence ID" value="OGZ78719.1"/>
    <property type="molecule type" value="Genomic_DNA"/>
</dbReference>
<organism evidence="2 3">
    <name type="scientific">Candidatus Staskawiczbacteria bacterium RIFOXYB1_FULL_37_44</name>
    <dbReference type="NCBI Taxonomy" id="1802223"/>
    <lineage>
        <taxon>Bacteria</taxon>
        <taxon>Candidatus Staskawicziibacteriota</taxon>
    </lineage>
</organism>
<evidence type="ECO:0000313" key="3">
    <source>
        <dbReference type="Proteomes" id="UP000178650"/>
    </source>
</evidence>
<evidence type="ECO:0000313" key="2">
    <source>
        <dbReference type="EMBL" id="OGZ78719.1"/>
    </source>
</evidence>
<reference evidence="2 3" key="1">
    <citation type="journal article" date="2016" name="Nat. Commun.">
        <title>Thousands of microbial genomes shed light on interconnected biogeochemical processes in an aquifer system.</title>
        <authorList>
            <person name="Anantharaman K."/>
            <person name="Brown C.T."/>
            <person name="Hug L.A."/>
            <person name="Sharon I."/>
            <person name="Castelle C.J."/>
            <person name="Probst A.J."/>
            <person name="Thomas B.C."/>
            <person name="Singh A."/>
            <person name="Wilkins M.J."/>
            <person name="Karaoz U."/>
            <person name="Brodie E.L."/>
            <person name="Williams K.H."/>
            <person name="Hubbard S.S."/>
            <person name="Banfield J.F."/>
        </authorList>
    </citation>
    <scope>NUCLEOTIDE SEQUENCE [LARGE SCALE GENOMIC DNA]</scope>
</reference>
<protein>
    <submittedName>
        <fullName evidence="2">Uncharacterized protein</fullName>
    </submittedName>
</protein>
<gene>
    <name evidence="2" type="ORF">A2358_02870</name>
</gene>
<dbReference type="STRING" id="1802223.A2358_02870"/>
<feature type="transmembrane region" description="Helical" evidence="1">
    <location>
        <begin position="6"/>
        <end position="30"/>
    </location>
</feature>
<dbReference type="AlphaFoldDB" id="A0A1G2IV06"/>
<dbReference type="Proteomes" id="UP000178650">
    <property type="component" value="Unassembled WGS sequence"/>
</dbReference>
<comment type="caution">
    <text evidence="2">The sequence shown here is derived from an EMBL/GenBank/DDBJ whole genome shotgun (WGS) entry which is preliminary data.</text>
</comment>
<keyword evidence="1" id="KW-0472">Membrane</keyword>
<proteinExistence type="predicted"/>
<keyword evidence="1" id="KW-1133">Transmembrane helix</keyword>
<accession>A0A1G2IV06</accession>
<sequence>MNNKVILIVVSAIALLLIAAASCFYVGFLVGGRNGFIAGKEQGFKDGQKATLEIRDMANPYAELEAVANPFQQEYENPF</sequence>
<name>A0A1G2IV06_9BACT</name>
<dbReference type="PROSITE" id="PS51257">
    <property type="entry name" value="PROKAR_LIPOPROTEIN"/>
    <property type="match status" value="1"/>
</dbReference>